<proteinExistence type="predicted"/>
<dbReference type="AlphaFoldDB" id="A0A0A8ZM42"/>
<protein>
    <submittedName>
        <fullName evidence="1">Uncharacterized protein</fullName>
    </submittedName>
</protein>
<sequence length="31" mass="3241">MRSVRVRSLPSTVAICSSRGGLGLHRQGCGV</sequence>
<reference evidence="1" key="1">
    <citation type="submission" date="2014-09" db="EMBL/GenBank/DDBJ databases">
        <authorList>
            <person name="Magalhaes I.L.F."/>
            <person name="Oliveira U."/>
            <person name="Santos F.R."/>
            <person name="Vidigal T.H.D.A."/>
            <person name="Brescovit A.D."/>
            <person name="Santos A.J."/>
        </authorList>
    </citation>
    <scope>NUCLEOTIDE SEQUENCE</scope>
    <source>
        <tissue evidence="1">Shoot tissue taken approximately 20 cm above the soil surface</tissue>
    </source>
</reference>
<dbReference type="EMBL" id="GBRH01260080">
    <property type="protein sequence ID" value="JAD37815.1"/>
    <property type="molecule type" value="Transcribed_RNA"/>
</dbReference>
<organism evidence="1">
    <name type="scientific">Arundo donax</name>
    <name type="common">Giant reed</name>
    <name type="synonym">Donax arundinaceus</name>
    <dbReference type="NCBI Taxonomy" id="35708"/>
    <lineage>
        <taxon>Eukaryota</taxon>
        <taxon>Viridiplantae</taxon>
        <taxon>Streptophyta</taxon>
        <taxon>Embryophyta</taxon>
        <taxon>Tracheophyta</taxon>
        <taxon>Spermatophyta</taxon>
        <taxon>Magnoliopsida</taxon>
        <taxon>Liliopsida</taxon>
        <taxon>Poales</taxon>
        <taxon>Poaceae</taxon>
        <taxon>PACMAD clade</taxon>
        <taxon>Arundinoideae</taxon>
        <taxon>Arundineae</taxon>
        <taxon>Arundo</taxon>
    </lineage>
</organism>
<evidence type="ECO:0000313" key="1">
    <source>
        <dbReference type="EMBL" id="JAD37815.1"/>
    </source>
</evidence>
<name>A0A0A8ZM42_ARUDO</name>
<accession>A0A0A8ZM42</accession>
<reference evidence="1" key="2">
    <citation type="journal article" date="2015" name="Data Brief">
        <title>Shoot transcriptome of the giant reed, Arundo donax.</title>
        <authorList>
            <person name="Barrero R.A."/>
            <person name="Guerrero F.D."/>
            <person name="Moolhuijzen P."/>
            <person name="Goolsby J.A."/>
            <person name="Tidwell J."/>
            <person name="Bellgard S.E."/>
            <person name="Bellgard M.I."/>
        </authorList>
    </citation>
    <scope>NUCLEOTIDE SEQUENCE</scope>
    <source>
        <tissue evidence="1">Shoot tissue taken approximately 20 cm above the soil surface</tissue>
    </source>
</reference>